<accession>A0A3E2GVD2</accession>
<feature type="non-terminal residue" evidence="6">
    <location>
        <position position="1"/>
    </location>
</feature>
<dbReference type="PANTHER" id="PTHR12894">
    <property type="entry name" value="CNH DOMAIN CONTAINING"/>
    <property type="match status" value="1"/>
</dbReference>
<dbReference type="Proteomes" id="UP000258309">
    <property type="component" value="Unassembled WGS sequence"/>
</dbReference>
<evidence type="ECO:0000313" key="6">
    <source>
        <dbReference type="EMBL" id="RFU24972.1"/>
    </source>
</evidence>
<dbReference type="EMBL" id="NCSJ02000379">
    <property type="protein sequence ID" value="RFU24972.1"/>
    <property type="molecule type" value="Genomic_DNA"/>
</dbReference>
<organism evidence="6 7">
    <name type="scientific">Scytalidium lignicola</name>
    <name type="common">Hyphomycete</name>
    <dbReference type="NCBI Taxonomy" id="5539"/>
    <lineage>
        <taxon>Eukaryota</taxon>
        <taxon>Fungi</taxon>
        <taxon>Dikarya</taxon>
        <taxon>Ascomycota</taxon>
        <taxon>Pezizomycotina</taxon>
        <taxon>Leotiomycetes</taxon>
        <taxon>Leotiomycetes incertae sedis</taxon>
        <taxon>Scytalidium</taxon>
    </lineage>
</organism>
<feature type="region of interest" description="Disordered" evidence="4">
    <location>
        <begin position="436"/>
        <end position="455"/>
    </location>
</feature>
<dbReference type="Pfam" id="PF10366">
    <property type="entry name" value="Vps39_1"/>
    <property type="match status" value="1"/>
</dbReference>
<evidence type="ECO:0000313" key="7">
    <source>
        <dbReference type="Proteomes" id="UP000258309"/>
    </source>
</evidence>
<comment type="caution">
    <text evidence="6">The sequence shown here is derived from an EMBL/GenBank/DDBJ whole genome shotgun (WGS) entry which is preliminary data.</text>
</comment>
<evidence type="ECO:0000259" key="5">
    <source>
        <dbReference type="PROSITE" id="PS50219"/>
    </source>
</evidence>
<dbReference type="STRING" id="5539.A0A3E2GVD2"/>
<dbReference type="InterPro" id="IPR032914">
    <property type="entry name" value="Vam6/VPS39/TRAP1"/>
</dbReference>
<keyword evidence="2" id="KW-0472">Membrane</keyword>
<dbReference type="AlphaFoldDB" id="A0A3E2GVD2"/>
<feature type="region of interest" description="Disordered" evidence="4">
    <location>
        <begin position="51"/>
        <end position="74"/>
    </location>
</feature>
<sequence>MLSAFTARPIVVLQQKDTLKIESILAYGDRLLVGLNSGSLRIYRITEISNKEEESTAKPDNTLLSRPNSSSTPDSELMLEFEKFSTRAVTQLTRIKEANVLISLSNSYISIHNLHTYALQEQLMITKGTSCFAVTSNIVKEPTTGIPEIVSRLAVAMKKKFLTWASETKIICGMNSGYTIINIINKNLKDIVGPRVIRGALATHRSILGKVSSVNMGNIRLAKYLAKPLATNLINEEMLLTKDINSLFITTNGEPLGRMQVPWQQVPDAIRYSYPYILSLHAHPEGTLEVKNQHTLSLLQVISLPGARQLYCPPQTASLAHSGKDFHVASYWSIWRMGATDYDLQVSELVKNQNYDEAISILDTLEDALLKNKEERLREIKTQKARMLFNKGKFADAIAIFSAVKASPESVISLYPTAIAGDLSIFKGKHVGTNSGHVEAGGGTNGDTPVGASHQATVGSSELRAINKLFKSNYKQSRTSSIRLSMKSSGGAASDLASTSMEISEDSLFEGQNLVNAAFHLSSFLVNIRTRIKKSFNVETGRLIQLKENANDKASSTTFQSLSVIPASDAEKEQKNFQEIAKLVDTTLFRCYMLVQPRLISPLFRIANFCDPEVVIENLLENRKYGELIDFLNKKKLHRPALELLKIFGTAKGDDKLNLTFSGPRRTVAYLQNLPPEMIDLILEFAK</sequence>
<evidence type="ECO:0000256" key="2">
    <source>
        <dbReference type="ARBA" id="ARBA00023136"/>
    </source>
</evidence>
<protein>
    <recommendedName>
        <fullName evidence="5">CNH domain-containing protein</fullName>
    </recommendedName>
</protein>
<dbReference type="InterPro" id="IPR011990">
    <property type="entry name" value="TPR-like_helical_dom_sf"/>
</dbReference>
<dbReference type="Gene3D" id="1.25.40.10">
    <property type="entry name" value="Tetratricopeptide repeat domain"/>
    <property type="match status" value="1"/>
</dbReference>
<dbReference type="PROSITE" id="PS50219">
    <property type="entry name" value="CNH"/>
    <property type="match status" value="1"/>
</dbReference>
<name>A0A3E2GVD2_SCYLI</name>
<feature type="domain" description="CNH" evidence="5">
    <location>
        <begin position="18"/>
        <end position="317"/>
    </location>
</feature>
<dbReference type="OrthoDB" id="5325112at2759"/>
<dbReference type="GO" id="GO:0034058">
    <property type="term" value="P:endosomal vesicle fusion"/>
    <property type="evidence" value="ECO:0007669"/>
    <property type="project" value="TreeGrafter"/>
</dbReference>
<evidence type="ECO:0000256" key="3">
    <source>
        <dbReference type="ARBA" id="ARBA00038201"/>
    </source>
</evidence>
<reference evidence="6 7" key="1">
    <citation type="submission" date="2018-05" db="EMBL/GenBank/DDBJ databases">
        <title>Draft genome sequence of Scytalidium lignicola DSM 105466, a ubiquitous saprotrophic fungus.</title>
        <authorList>
            <person name="Buettner E."/>
            <person name="Gebauer A.M."/>
            <person name="Hofrichter M."/>
            <person name="Liers C."/>
            <person name="Kellner H."/>
        </authorList>
    </citation>
    <scope>NUCLEOTIDE SEQUENCE [LARGE SCALE GENOMIC DNA]</scope>
    <source>
        <strain evidence="6 7">DSM 105466</strain>
    </source>
</reference>
<dbReference type="GO" id="GO:0000329">
    <property type="term" value="C:fungal-type vacuole membrane"/>
    <property type="evidence" value="ECO:0007669"/>
    <property type="project" value="TreeGrafter"/>
</dbReference>
<dbReference type="Pfam" id="PF00780">
    <property type="entry name" value="CNH"/>
    <property type="match status" value="1"/>
</dbReference>
<evidence type="ECO:0000256" key="1">
    <source>
        <dbReference type="ARBA" id="ARBA00004184"/>
    </source>
</evidence>
<evidence type="ECO:0000256" key="4">
    <source>
        <dbReference type="SAM" id="MobiDB-lite"/>
    </source>
</evidence>
<comment type="subcellular location">
    <subcellularLocation>
        <location evidence="1">Endomembrane system</location>
        <topology evidence="1">Peripheral membrane protein</topology>
    </subcellularLocation>
</comment>
<feature type="non-terminal residue" evidence="6">
    <location>
        <position position="687"/>
    </location>
</feature>
<dbReference type="PANTHER" id="PTHR12894:SF49">
    <property type="entry name" value="VAM6_VPS39-LIKE PROTEIN"/>
    <property type="match status" value="1"/>
</dbReference>
<gene>
    <name evidence="6" type="ORF">B7463_g11359</name>
</gene>
<dbReference type="GO" id="GO:0006914">
    <property type="term" value="P:autophagy"/>
    <property type="evidence" value="ECO:0007669"/>
    <property type="project" value="TreeGrafter"/>
</dbReference>
<dbReference type="GO" id="GO:0012505">
    <property type="term" value="C:endomembrane system"/>
    <property type="evidence" value="ECO:0007669"/>
    <property type="project" value="UniProtKB-SubCell"/>
</dbReference>
<feature type="compositionally biased region" description="Polar residues" evidence="4">
    <location>
        <begin position="58"/>
        <end position="74"/>
    </location>
</feature>
<dbReference type="InterPro" id="IPR019452">
    <property type="entry name" value="VPS39/TGF_beta_rcpt-assoc_1"/>
</dbReference>
<comment type="similarity">
    <text evidence="3">Belongs to the VAM6/VPS39 family.</text>
</comment>
<proteinExistence type="inferred from homology"/>
<keyword evidence="7" id="KW-1185">Reference proteome</keyword>
<dbReference type="InterPro" id="IPR001180">
    <property type="entry name" value="CNH_dom"/>
</dbReference>